<accession>A0AAQ3SY93</accession>
<reference evidence="1 2" key="1">
    <citation type="submission" date="2024-02" db="EMBL/GenBank/DDBJ databases">
        <title>High-quality chromosome-scale genome assembly of Pensacola bahiagrass (Paspalum notatum Flugge var. saurae).</title>
        <authorList>
            <person name="Vega J.M."/>
            <person name="Podio M."/>
            <person name="Orjuela J."/>
            <person name="Siena L.A."/>
            <person name="Pessino S.C."/>
            <person name="Combes M.C."/>
            <person name="Mariac C."/>
            <person name="Albertini E."/>
            <person name="Pupilli F."/>
            <person name="Ortiz J.P.A."/>
            <person name="Leblanc O."/>
        </authorList>
    </citation>
    <scope>NUCLEOTIDE SEQUENCE [LARGE SCALE GENOMIC DNA]</scope>
    <source>
        <strain evidence="1">R1</strain>
        <tissue evidence="1">Leaf</tissue>
    </source>
</reference>
<name>A0AAQ3SY93_PASNO</name>
<proteinExistence type="predicted"/>
<gene>
    <name evidence="1" type="ORF">U9M48_012743</name>
</gene>
<dbReference type="AlphaFoldDB" id="A0AAQ3SY93"/>
<dbReference type="EMBL" id="CP144747">
    <property type="protein sequence ID" value="WVZ63078.1"/>
    <property type="molecule type" value="Genomic_DNA"/>
</dbReference>
<keyword evidence="2" id="KW-1185">Reference proteome</keyword>
<evidence type="ECO:0000313" key="2">
    <source>
        <dbReference type="Proteomes" id="UP001341281"/>
    </source>
</evidence>
<evidence type="ECO:0000313" key="1">
    <source>
        <dbReference type="EMBL" id="WVZ63078.1"/>
    </source>
</evidence>
<protein>
    <submittedName>
        <fullName evidence="1">Uncharacterized protein</fullName>
    </submittedName>
</protein>
<sequence length="100" mass="11140">MEEEYVVLLANQTWDLMPRLSSCNVVTGNGEACYSVHNSLTGSLLLVACAPARCEECISPWHLTEIVYCCQPTGFVDPSRPEMVCWLNKSLYGLKQTPRA</sequence>
<organism evidence="1 2">
    <name type="scientific">Paspalum notatum var. saurae</name>
    <dbReference type="NCBI Taxonomy" id="547442"/>
    <lineage>
        <taxon>Eukaryota</taxon>
        <taxon>Viridiplantae</taxon>
        <taxon>Streptophyta</taxon>
        <taxon>Embryophyta</taxon>
        <taxon>Tracheophyta</taxon>
        <taxon>Spermatophyta</taxon>
        <taxon>Magnoliopsida</taxon>
        <taxon>Liliopsida</taxon>
        <taxon>Poales</taxon>
        <taxon>Poaceae</taxon>
        <taxon>PACMAD clade</taxon>
        <taxon>Panicoideae</taxon>
        <taxon>Andropogonodae</taxon>
        <taxon>Paspaleae</taxon>
        <taxon>Paspalinae</taxon>
        <taxon>Paspalum</taxon>
    </lineage>
</organism>
<dbReference type="Proteomes" id="UP001341281">
    <property type="component" value="Chromosome 03"/>
</dbReference>